<reference evidence="2" key="1">
    <citation type="submission" date="2016-11" db="EMBL/GenBank/DDBJ databases">
        <authorList>
            <person name="Varghese N."/>
            <person name="Submissions S."/>
        </authorList>
    </citation>
    <scope>NUCLEOTIDE SEQUENCE [LARGE SCALE GENOMIC DNA]</scope>
    <source>
        <strain evidence="2">DSM 22363</strain>
    </source>
</reference>
<organism evidence="1 2">
    <name type="scientific">Parasphingorhabdus marina DSM 22363</name>
    <dbReference type="NCBI Taxonomy" id="1123272"/>
    <lineage>
        <taxon>Bacteria</taxon>
        <taxon>Pseudomonadati</taxon>
        <taxon>Pseudomonadota</taxon>
        <taxon>Alphaproteobacteria</taxon>
        <taxon>Sphingomonadales</taxon>
        <taxon>Sphingomonadaceae</taxon>
        <taxon>Parasphingorhabdus</taxon>
    </lineage>
</organism>
<sequence>MSGPHRDNPRSFNFPEGELLRPEQIDNLGRAVISLTREICVLTDRQLVLEKVLAEEGIDIAEAVDTYQPDEAVQKRIDAQTSLIIQTIIGDLTGAE</sequence>
<dbReference type="OrthoDB" id="7189176at2"/>
<name>A0A1N6D065_9SPHN</name>
<evidence type="ECO:0000313" key="2">
    <source>
        <dbReference type="Proteomes" id="UP000185192"/>
    </source>
</evidence>
<protein>
    <submittedName>
        <fullName evidence="1">Uncharacterized protein</fullName>
    </submittedName>
</protein>
<evidence type="ECO:0000313" key="1">
    <source>
        <dbReference type="EMBL" id="SIN64094.1"/>
    </source>
</evidence>
<keyword evidence="2" id="KW-1185">Reference proteome</keyword>
<dbReference type="STRING" id="1123272.SAMN02745824_1344"/>
<dbReference type="AlphaFoldDB" id="A0A1N6D065"/>
<dbReference type="Proteomes" id="UP000185192">
    <property type="component" value="Unassembled WGS sequence"/>
</dbReference>
<dbReference type="EMBL" id="FSQW01000001">
    <property type="protein sequence ID" value="SIN64094.1"/>
    <property type="molecule type" value="Genomic_DNA"/>
</dbReference>
<dbReference type="RefSeq" id="WP_074204267.1">
    <property type="nucleotide sequence ID" value="NZ_FSQW01000001.1"/>
</dbReference>
<gene>
    <name evidence="1" type="ORF">SAMN02745824_1344</name>
</gene>
<proteinExistence type="predicted"/>
<accession>A0A1N6D065</accession>